<keyword evidence="1" id="KW-0378">Hydrolase</keyword>
<comment type="caution">
    <text evidence="3">The sequence shown here is derived from an EMBL/GenBank/DDBJ whole genome shotgun (WGS) entry which is preliminary data.</text>
</comment>
<protein>
    <submittedName>
        <fullName evidence="3">Nitrilase</fullName>
    </submittedName>
</protein>
<dbReference type="PANTHER" id="PTHR43674">
    <property type="entry name" value="NITRILASE C965.09-RELATED"/>
    <property type="match status" value="1"/>
</dbReference>
<evidence type="ECO:0000256" key="1">
    <source>
        <dbReference type="ARBA" id="ARBA00022801"/>
    </source>
</evidence>
<evidence type="ECO:0000313" key="3">
    <source>
        <dbReference type="EMBL" id="MXY34854.1"/>
    </source>
</evidence>
<dbReference type="GO" id="GO:0050126">
    <property type="term" value="F:N-carbamoylputrescine amidase activity"/>
    <property type="evidence" value="ECO:0007669"/>
    <property type="project" value="TreeGrafter"/>
</dbReference>
<organism evidence="3">
    <name type="scientific">Boseongicola sp. SB0664_bin_43</name>
    <dbReference type="NCBI Taxonomy" id="2604844"/>
    <lineage>
        <taxon>Bacteria</taxon>
        <taxon>Pseudomonadati</taxon>
        <taxon>Pseudomonadota</taxon>
        <taxon>Alphaproteobacteria</taxon>
        <taxon>Rhodobacterales</taxon>
        <taxon>Paracoccaceae</taxon>
        <taxon>Boseongicola</taxon>
    </lineage>
</organism>
<evidence type="ECO:0000259" key="2">
    <source>
        <dbReference type="PROSITE" id="PS50263"/>
    </source>
</evidence>
<sequence>MIVGLYQASQPGSMEEGFATIDAALSAAAKSGVDMLVFPEAFLPGYTAVTCEMPEAWEETKDEIAGLCRRHDVGVTIGLPEYVEDRLFNTAYAFGNDGTHLARYRKIQLFGPDEQALYTSGDTHVTFDFKGRRFGLLICYDAEFPEHVRHLARLGAEVILVPTANMMPFVNVNQILIPARALENAVTIVYANYCGTSGGLEYVGRSAIHGPDGYPLGTKGTG</sequence>
<dbReference type="AlphaFoldDB" id="A0A6B0Y1E3"/>
<dbReference type="Pfam" id="PF00795">
    <property type="entry name" value="CN_hydrolase"/>
    <property type="match status" value="1"/>
</dbReference>
<dbReference type="SUPFAM" id="SSF56317">
    <property type="entry name" value="Carbon-nitrogen hydrolase"/>
    <property type="match status" value="1"/>
</dbReference>
<dbReference type="InterPro" id="IPR036526">
    <property type="entry name" value="C-N_Hydrolase_sf"/>
</dbReference>
<name>A0A6B0Y1E3_9RHOB</name>
<gene>
    <name evidence="3" type="ORF">F4Y60_12375</name>
</gene>
<dbReference type="InterPro" id="IPR003010">
    <property type="entry name" value="C-N_Hydrolase"/>
</dbReference>
<accession>A0A6B0Y1E3</accession>
<dbReference type="InterPro" id="IPR050345">
    <property type="entry name" value="Aliph_Amidase/BUP"/>
</dbReference>
<dbReference type="EMBL" id="VXRY01000508">
    <property type="protein sequence ID" value="MXY34854.1"/>
    <property type="molecule type" value="Genomic_DNA"/>
</dbReference>
<dbReference type="PROSITE" id="PS50263">
    <property type="entry name" value="CN_HYDROLASE"/>
    <property type="match status" value="1"/>
</dbReference>
<reference evidence="3" key="1">
    <citation type="submission" date="2019-09" db="EMBL/GenBank/DDBJ databases">
        <title>Characterisation of the sponge microbiome using genome-centric metagenomics.</title>
        <authorList>
            <person name="Engelberts J.P."/>
            <person name="Robbins S.J."/>
            <person name="De Goeij J.M."/>
            <person name="Aranda M."/>
            <person name="Bell S.C."/>
            <person name="Webster N.S."/>
        </authorList>
    </citation>
    <scope>NUCLEOTIDE SEQUENCE</scope>
    <source>
        <strain evidence="3">SB0664_bin_43</strain>
    </source>
</reference>
<feature type="non-terminal residue" evidence="3">
    <location>
        <position position="222"/>
    </location>
</feature>
<proteinExistence type="predicted"/>
<feature type="domain" description="CN hydrolase" evidence="2">
    <location>
        <begin position="1"/>
        <end position="222"/>
    </location>
</feature>
<dbReference type="PANTHER" id="PTHR43674:SF2">
    <property type="entry name" value="BETA-UREIDOPROPIONASE"/>
    <property type="match status" value="1"/>
</dbReference>
<dbReference type="Gene3D" id="3.60.110.10">
    <property type="entry name" value="Carbon-nitrogen hydrolase"/>
    <property type="match status" value="1"/>
</dbReference>
<dbReference type="GO" id="GO:0033388">
    <property type="term" value="P:putrescine biosynthetic process from arginine"/>
    <property type="evidence" value="ECO:0007669"/>
    <property type="project" value="TreeGrafter"/>
</dbReference>